<feature type="transmembrane region" description="Helical" evidence="6">
    <location>
        <begin position="35"/>
        <end position="57"/>
    </location>
</feature>
<evidence type="ECO:0000256" key="3">
    <source>
        <dbReference type="ARBA" id="ARBA00022692"/>
    </source>
</evidence>
<dbReference type="InterPro" id="IPR006904">
    <property type="entry name" value="DUF716"/>
</dbReference>
<evidence type="ECO:0000256" key="4">
    <source>
        <dbReference type="ARBA" id="ARBA00022989"/>
    </source>
</evidence>
<dbReference type="PANTHER" id="PTHR16007">
    <property type="entry name" value="EPIDIDYMAL MEMBRANE PROTEIN E9-RELATED"/>
    <property type="match status" value="1"/>
</dbReference>
<evidence type="ECO:0000256" key="5">
    <source>
        <dbReference type="ARBA" id="ARBA00023136"/>
    </source>
</evidence>
<proteinExistence type="inferred from homology"/>
<feature type="transmembrane region" description="Helical" evidence="6">
    <location>
        <begin position="252"/>
        <end position="275"/>
    </location>
</feature>
<feature type="transmembrane region" description="Helical" evidence="6">
    <location>
        <begin position="133"/>
        <end position="152"/>
    </location>
</feature>
<keyword evidence="5 6" id="KW-0472">Membrane</keyword>
<dbReference type="InterPro" id="IPR042127">
    <property type="entry name" value="TMEM45"/>
</dbReference>
<evidence type="ECO:0000256" key="2">
    <source>
        <dbReference type="ARBA" id="ARBA00006948"/>
    </source>
</evidence>
<dbReference type="EMBL" id="HBIS01009628">
    <property type="protein sequence ID" value="CAE0613923.1"/>
    <property type="molecule type" value="Transcribed_RNA"/>
</dbReference>
<evidence type="ECO:0000256" key="6">
    <source>
        <dbReference type="SAM" id="Phobius"/>
    </source>
</evidence>
<keyword evidence="3 6" id="KW-0812">Transmembrane</keyword>
<sequence>MDVAEEQAHDHDHDGKGGNDMVDGHLAHGSWMGHALPGAFFLVWGIWWMFAITVNYNRSNLARNTYRSRTFFPLRLKWGIKSVEKLEARLKAILPAIGMFAEVYFHPKDIYFRSLFGPDGNIVSENVNNWQHFTMYLFFCLSGLLDLFGEWLSLSEMFNQSLLALSFWIEAVLFWFHLKMQFGLMNTIHFLLVMAIVGCAIGCTWESMHPNSINASSLRAISTVLQGTWFFQTANVLYGKHKWSLDVMANDMILSVIWCWHLAFCCLLMGVFFVATRWKTIQDAIDTGAKPQRTSMEHRTSEVELRGLISSQEIT</sequence>
<dbReference type="Pfam" id="PF04819">
    <property type="entry name" value="DUF716"/>
    <property type="match status" value="1"/>
</dbReference>
<evidence type="ECO:0008006" key="8">
    <source>
        <dbReference type="Google" id="ProtNLM"/>
    </source>
</evidence>
<feature type="transmembrane region" description="Helical" evidence="6">
    <location>
        <begin position="158"/>
        <end position="176"/>
    </location>
</feature>
<dbReference type="GO" id="GO:0016020">
    <property type="term" value="C:membrane"/>
    <property type="evidence" value="ECO:0007669"/>
    <property type="project" value="UniProtKB-SubCell"/>
</dbReference>
<organism evidence="7">
    <name type="scientific">Picocystis salinarum</name>
    <dbReference type="NCBI Taxonomy" id="88271"/>
    <lineage>
        <taxon>Eukaryota</taxon>
        <taxon>Viridiplantae</taxon>
        <taxon>Chlorophyta</taxon>
        <taxon>Picocystophyceae</taxon>
        <taxon>Picocystales</taxon>
        <taxon>Picocystaceae</taxon>
        <taxon>Picocystis</taxon>
    </lineage>
</organism>
<evidence type="ECO:0000256" key="1">
    <source>
        <dbReference type="ARBA" id="ARBA00004141"/>
    </source>
</evidence>
<protein>
    <recommendedName>
        <fullName evidence="8">Transmembrane protein 45B</fullName>
    </recommendedName>
</protein>
<gene>
    <name evidence="7" type="ORF">PSAL00342_LOCUS7824</name>
</gene>
<evidence type="ECO:0000313" key="7">
    <source>
        <dbReference type="EMBL" id="CAE0613923.1"/>
    </source>
</evidence>
<name>A0A7S3UGB4_9CHLO</name>
<dbReference type="AlphaFoldDB" id="A0A7S3UGB4"/>
<feature type="transmembrane region" description="Helical" evidence="6">
    <location>
        <begin position="188"/>
        <end position="208"/>
    </location>
</feature>
<comment type="similarity">
    <text evidence="2">Belongs to the TMEM45 family.</text>
</comment>
<keyword evidence="4 6" id="KW-1133">Transmembrane helix</keyword>
<accession>A0A7S3UGB4</accession>
<reference evidence="7" key="1">
    <citation type="submission" date="2021-01" db="EMBL/GenBank/DDBJ databases">
        <authorList>
            <person name="Corre E."/>
            <person name="Pelletier E."/>
            <person name="Niang G."/>
            <person name="Scheremetjew M."/>
            <person name="Finn R."/>
            <person name="Kale V."/>
            <person name="Holt S."/>
            <person name="Cochrane G."/>
            <person name="Meng A."/>
            <person name="Brown T."/>
            <person name="Cohen L."/>
        </authorList>
    </citation>
    <scope>NUCLEOTIDE SEQUENCE</scope>
    <source>
        <strain evidence="7">CCMP1897</strain>
    </source>
</reference>
<dbReference type="PANTHER" id="PTHR16007:SF15">
    <property type="entry name" value="TRANSMEMBRANE PROTEIN 45B"/>
    <property type="match status" value="1"/>
</dbReference>
<comment type="subcellular location">
    <subcellularLocation>
        <location evidence="1">Membrane</location>
        <topology evidence="1">Multi-pass membrane protein</topology>
    </subcellularLocation>
</comment>